<gene>
    <name evidence="3" type="ORF">PSEMO_13180</name>
</gene>
<protein>
    <recommendedName>
        <fullName evidence="5">Peptidase</fullName>
    </recommendedName>
</protein>
<evidence type="ECO:0008006" key="5">
    <source>
        <dbReference type="Google" id="ProtNLM"/>
    </source>
</evidence>
<feature type="region of interest" description="Disordered" evidence="2">
    <location>
        <begin position="199"/>
        <end position="219"/>
    </location>
</feature>
<keyword evidence="1" id="KW-0175">Coiled coil</keyword>
<sequence>MRIVIKRSAQLMKPLHIFKPGKHVAMSGDSFSFSESDLTATVLAYDPARHEAPLVIGHPKHDAPAAGWVQSLSASNEGLIATPTQVDPAFADLVGKGSFKKISASFYHPDSPNNPVPGVYYLRHVGFLGAQPPAVKGLRPIELADGEEGVIEFGDFGHETSASLWRRLRDFLIGDRGLEVADQVIPDWQINSLAEAAREQDPRPCFSESAPPITEESTVTPEEIAAMQAENDRLKGQVKQHQEQSRKARLDGIHQSHVAFAEGLVSEGRLLPKHAPALIAALDFAESNDKPLEFGEGEERQPVTTGLKAIFSDLPKQIDFAEKASKERHGGGSVKADLEFAEKNTDPDRLDLHQRATALAAEKNISYEQAVRQLI</sequence>
<feature type="region of interest" description="Disordered" evidence="2">
    <location>
        <begin position="324"/>
        <end position="346"/>
    </location>
</feature>
<evidence type="ECO:0000313" key="3">
    <source>
        <dbReference type="EMBL" id="OLS63751.1"/>
    </source>
</evidence>
<dbReference type="EMBL" id="MKZO01000011">
    <property type="protein sequence ID" value="OLS63751.1"/>
    <property type="molecule type" value="Genomic_DNA"/>
</dbReference>
<proteinExistence type="predicted"/>
<accession>A0A1Q9R8T9</accession>
<dbReference type="AlphaFoldDB" id="A0A1Q9R8T9"/>
<comment type="caution">
    <text evidence="3">The sequence shown here is derived from an EMBL/GenBank/DDBJ whole genome shotgun (WGS) entry which is preliminary data.</text>
</comment>
<reference evidence="3 4" key="1">
    <citation type="submission" date="2016-10" db="EMBL/GenBank/DDBJ databases">
        <title>Genome Sequence of Pseudomonas putida GM4FR.</title>
        <authorList>
            <person name="Poehlein A."/>
            <person name="Wemheuer F."/>
            <person name="Hollensteiner J."/>
            <person name="Wemheuer B."/>
        </authorList>
    </citation>
    <scope>NUCLEOTIDE SEQUENCE [LARGE SCALE GENOMIC DNA]</scope>
    <source>
        <strain evidence="3 4">GM4FR</strain>
    </source>
</reference>
<evidence type="ECO:0000256" key="2">
    <source>
        <dbReference type="SAM" id="MobiDB-lite"/>
    </source>
</evidence>
<dbReference type="Proteomes" id="UP000186736">
    <property type="component" value="Unassembled WGS sequence"/>
</dbReference>
<feature type="coiled-coil region" evidence="1">
    <location>
        <begin position="224"/>
        <end position="251"/>
    </location>
</feature>
<name>A0A1Q9R8T9_PSEPU</name>
<evidence type="ECO:0000256" key="1">
    <source>
        <dbReference type="SAM" id="Coils"/>
    </source>
</evidence>
<evidence type="ECO:0000313" key="4">
    <source>
        <dbReference type="Proteomes" id="UP000186736"/>
    </source>
</evidence>
<organism evidence="3 4">
    <name type="scientific">Pseudomonas putida</name>
    <name type="common">Arthrobacter siderocapsulatus</name>
    <dbReference type="NCBI Taxonomy" id="303"/>
    <lineage>
        <taxon>Bacteria</taxon>
        <taxon>Pseudomonadati</taxon>
        <taxon>Pseudomonadota</taxon>
        <taxon>Gammaproteobacteria</taxon>
        <taxon>Pseudomonadales</taxon>
        <taxon>Pseudomonadaceae</taxon>
        <taxon>Pseudomonas</taxon>
    </lineage>
</organism>